<dbReference type="InterPro" id="IPR046796">
    <property type="entry name" value="Transposase_32_dom"/>
</dbReference>
<protein>
    <recommendedName>
        <fullName evidence="2">Putative plant transposon protein domain-containing protein</fullName>
    </recommendedName>
</protein>
<dbReference type="AlphaFoldDB" id="A0A151RKV5"/>
<accession>A0A151RKV5</accession>
<feature type="region of interest" description="Disordered" evidence="1">
    <location>
        <begin position="1"/>
        <end position="27"/>
    </location>
</feature>
<keyword evidence="4" id="KW-1185">Reference proteome</keyword>
<evidence type="ECO:0000313" key="4">
    <source>
        <dbReference type="Proteomes" id="UP000075243"/>
    </source>
</evidence>
<organism evidence="3 4">
    <name type="scientific">Cajanus cajan</name>
    <name type="common">Pigeon pea</name>
    <name type="synonym">Cajanus indicus</name>
    <dbReference type="NCBI Taxonomy" id="3821"/>
    <lineage>
        <taxon>Eukaryota</taxon>
        <taxon>Viridiplantae</taxon>
        <taxon>Streptophyta</taxon>
        <taxon>Embryophyta</taxon>
        <taxon>Tracheophyta</taxon>
        <taxon>Spermatophyta</taxon>
        <taxon>Magnoliopsida</taxon>
        <taxon>eudicotyledons</taxon>
        <taxon>Gunneridae</taxon>
        <taxon>Pentapetalae</taxon>
        <taxon>rosids</taxon>
        <taxon>fabids</taxon>
        <taxon>Fabales</taxon>
        <taxon>Fabaceae</taxon>
        <taxon>Papilionoideae</taxon>
        <taxon>50 kb inversion clade</taxon>
        <taxon>NPAAA clade</taxon>
        <taxon>indigoferoid/millettioid clade</taxon>
        <taxon>Phaseoleae</taxon>
        <taxon>Cajanus</taxon>
    </lineage>
</organism>
<feature type="compositionally biased region" description="Basic residues" evidence="1">
    <location>
        <begin position="1"/>
        <end position="10"/>
    </location>
</feature>
<dbReference type="Pfam" id="PF20167">
    <property type="entry name" value="Transposase_32"/>
    <property type="match status" value="1"/>
</dbReference>
<sequence length="413" mass="46908">MASSSKRPRAGKSGQPPRKPSQPYSNLFLTERNETHFESISSKKFILERRVELEDNEAPEFQAELRRRRWDKLGSYPLPANIAVVKEFYTNALRQEGIEPFTSYVRGVRVPYDARTINQFLGTAMRADEVNEYGNYSIDTMDPADVEAAICMPGLRFHRNRSQQPLHVKRRDLLLVVRIWSASVHANILPCSHVSDLHWTWSILMYCIMTQRTVDLGGIICMEISGCPSSALGHPSLITQLCHLTGVDVHSPPFEGLGRAIDNRYISAYCQDRAPPAAPELIHAAAPQEDVPMDNAAAPGPPLTLHQRFDALEGRLETFIQRHEGQMESQHYGQMFILDTFKSFSLHSAPAYQFPTTDAYHAYTGWPGDQAPFFGGVELLRMVEQLQMLLRRMEHQLLMMMIRPRDGCIWSLP</sequence>
<reference evidence="3" key="1">
    <citation type="journal article" date="2012" name="Nat. Biotechnol.">
        <title>Draft genome sequence of pigeonpea (Cajanus cajan), an orphan legume crop of resource-poor farmers.</title>
        <authorList>
            <person name="Varshney R.K."/>
            <person name="Chen W."/>
            <person name="Li Y."/>
            <person name="Bharti A.K."/>
            <person name="Saxena R.K."/>
            <person name="Schlueter J.A."/>
            <person name="Donoghue M.T."/>
            <person name="Azam S."/>
            <person name="Fan G."/>
            <person name="Whaley A.M."/>
            <person name="Farmer A.D."/>
            <person name="Sheridan J."/>
            <person name="Iwata A."/>
            <person name="Tuteja R."/>
            <person name="Penmetsa R.V."/>
            <person name="Wu W."/>
            <person name="Upadhyaya H.D."/>
            <person name="Yang S.P."/>
            <person name="Shah T."/>
            <person name="Saxena K.B."/>
            <person name="Michael T."/>
            <person name="McCombie W.R."/>
            <person name="Yang B."/>
            <person name="Zhang G."/>
            <person name="Yang H."/>
            <person name="Wang J."/>
            <person name="Spillane C."/>
            <person name="Cook D.R."/>
            <person name="May G.D."/>
            <person name="Xu X."/>
            <person name="Jackson S.A."/>
        </authorList>
    </citation>
    <scope>NUCLEOTIDE SEQUENCE [LARGE SCALE GENOMIC DNA]</scope>
</reference>
<proteinExistence type="predicted"/>
<feature type="domain" description="Putative plant transposon protein" evidence="2">
    <location>
        <begin position="66"/>
        <end position="248"/>
    </location>
</feature>
<dbReference type="EMBL" id="KQ483678">
    <property type="protein sequence ID" value="KYP43206.1"/>
    <property type="molecule type" value="Genomic_DNA"/>
</dbReference>
<dbReference type="Proteomes" id="UP000075243">
    <property type="component" value="Unassembled WGS sequence"/>
</dbReference>
<gene>
    <name evidence="3" type="ORF">KK1_035347</name>
</gene>
<dbReference type="Gramene" id="C.cajan_34230.t">
    <property type="protein sequence ID" value="C.cajan_34230.t.cds1"/>
    <property type="gene ID" value="C.cajan_34230"/>
</dbReference>
<evidence type="ECO:0000256" key="1">
    <source>
        <dbReference type="SAM" id="MobiDB-lite"/>
    </source>
</evidence>
<name>A0A151RKV5_CAJCA</name>
<evidence type="ECO:0000313" key="3">
    <source>
        <dbReference type="EMBL" id="KYP43206.1"/>
    </source>
</evidence>
<evidence type="ECO:0000259" key="2">
    <source>
        <dbReference type="Pfam" id="PF20167"/>
    </source>
</evidence>